<dbReference type="EMBL" id="JAFCMP010000357">
    <property type="protein sequence ID" value="KAG5180809.1"/>
    <property type="molecule type" value="Genomic_DNA"/>
</dbReference>
<dbReference type="InterPro" id="IPR043155">
    <property type="entry name" value="VPS33_dom3b"/>
</dbReference>
<dbReference type="Gene3D" id="3.40.50.1910">
    <property type="match status" value="2"/>
</dbReference>
<proteinExistence type="inferred from homology"/>
<dbReference type="Gene3D" id="3.90.830.10">
    <property type="entry name" value="Syntaxin Binding Protein 1, Chain A, domain 2"/>
    <property type="match status" value="1"/>
</dbReference>
<gene>
    <name evidence="2" type="ORF">JKP88DRAFT_270144</name>
</gene>
<dbReference type="Proteomes" id="UP000664859">
    <property type="component" value="Unassembled WGS sequence"/>
</dbReference>
<dbReference type="AlphaFoldDB" id="A0A835YTK2"/>
<dbReference type="InterPro" id="IPR043154">
    <property type="entry name" value="Sec-1-like_dom1"/>
</dbReference>
<keyword evidence="3" id="KW-1185">Reference proteome</keyword>
<dbReference type="PANTHER" id="PTHR11679">
    <property type="entry name" value="VESICLE PROTEIN SORTING-ASSOCIATED"/>
    <property type="match status" value="1"/>
</dbReference>
<dbReference type="Pfam" id="PF00995">
    <property type="entry name" value="Sec1"/>
    <property type="match status" value="1"/>
</dbReference>
<sequence>MTQRVASLEGAALNLIALREDCREELITLLTALPGRKCLVLDRALGGLLNHVIPEGAKLLREKGVVHVRQLGSGDLGLPQDPHTGKPELPEHVVYLVRPSVAHTKLIAMQVQDGVRAGVPLDYRYKVYFAPQRTLICEQVLRDEGVASRIDIADHPLDLIPLDTDLLSLELEGAVGAALLTSTGGASWGCDAGAGVTAVARSLIRLQAMYGAIPNVKAIGPNSAAALRLAMRTRREEYDPANPALGTSNVEIDTLIMLDRSVDLASPLVTPLTYEGLIDELLGIANGFVKLDAEALGEAEESSTAADLRKQVAVPLNSSDPLYAATRDLSVENLGPYLQGKAKDIRESYAAFRANKDQSITEIHDFVKRIPGLTQTYKSLNQHIHIAELVKRTTDGAPFRQRWQTERSMLEGEACFDAIEDLICEQAPLVSVLRLLCLQSITRGGIPSGRFDALRRDIVQTYGYETMHALAALEAAGLLKRGGLGWVVDTAAAAPWAALRRALRLLSDVTPAASSSSSASAAPPPQDMSYVCAGYAPLSARVVQAMAGGGGAGDLAAALRVLPTPVLDFKQGAVPVDLHTAISSPSTGLSSRVQDADTRQQGSQEKKRPVLLVYYVGGVTFLEVAALRFLGRQRDFPFEVVVATTKILSGDAFVRTLMPSFDNGLAQD</sequence>
<organism evidence="2 3">
    <name type="scientific">Tribonema minus</name>
    <dbReference type="NCBI Taxonomy" id="303371"/>
    <lineage>
        <taxon>Eukaryota</taxon>
        <taxon>Sar</taxon>
        <taxon>Stramenopiles</taxon>
        <taxon>Ochrophyta</taxon>
        <taxon>PX clade</taxon>
        <taxon>Xanthophyceae</taxon>
        <taxon>Tribonematales</taxon>
        <taxon>Tribonemataceae</taxon>
        <taxon>Tribonema</taxon>
    </lineage>
</organism>
<comment type="similarity">
    <text evidence="1">Belongs to the STXBP/unc-18/SEC1 family.</text>
</comment>
<dbReference type="Gene3D" id="3.40.50.2060">
    <property type="match status" value="1"/>
</dbReference>
<dbReference type="Gene3D" id="1.25.40.850">
    <property type="match status" value="1"/>
</dbReference>
<dbReference type="InterPro" id="IPR001619">
    <property type="entry name" value="Sec1-like"/>
</dbReference>
<dbReference type="SUPFAM" id="SSF56815">
    <property type="entry name" value="Sec1/munc18-like (SM) proteins"/>
    <property type="match status" value="1"/>
</dbReference>
<evidence type="ECO:0000313" key="3">
    <source>
        <dbReference type="Proteomes" id="UP000664859"/>
    </source>
</evidence>
<reference evidence="2" key="1">
    <citation type="submission" date="2021-02" db="EMBL/GenBank/DDBJ databases">
        <title>First Annotated Genome of the Yellow-green Alga Tribonema minus.</title>
        <authorList>
            <person name="Mahan K.M."/>
        </authorList>
    </citation>
    <scope>NUCLEOTIDE SEQUENCE</scope>
    <source>
        <strain evidence="2">UTEX B ZZ1240</strain>
    </source>
</reference>
<name>A0A835YTK2_9STRA</name>
<evidence type="ECO:0000256" key="1">
    <source>
        <dbReference type="ARBA" id="ARBA00009884"/>
    </source>
</evidence>
<dbReference type="GO" id="GO:0016192">
    <property type="term" value="P:vesicle-mediated transport"/>
    <property type="evidence" value="ECO:0007669"/>
    <property type="project" value="InterPro"/>
</dbReference>
<comment type="caution">
    <text evidence="2">The sequence shown here is derived from an EMBL/GenBank/DDBJ whole genome shotgun (WGS) entry which is preliminary data.</text>
</comment>
<dbReference type="InterPro" id="IPR043127">
    <property type="entry name" value="Sec-1-like_dom3a"/>
</dbReference>
<dbReference type="InterPro" id="IPR036045">
    <property type="entry name" value="Sec1-like_sf"/>
</dbReference>
<accession>A0A835YTK2</accession>
<dbReference type="OrthoDB" id="10262287at2759"/>
<evidence type="ECO:0000313" key="2">
    <source>
        <dbReference type="EMBL" id="KAG5180809.1"/>
    </source>
</evidence>
<dbReference type="InterPro" id="IPR027482">
    <property type="entry name" value="Sec1-like_dom2"/>
</dbReference>
<protein>
    <submittedName>
        <fullName evidence="2">Sec1-like protein</fullName>
    </submittedName>
</protein>